<dbReference type="GO" id="GO:0008188">
    <property type="term" value="F:neuropeptide receptor activity"/>
    <property type="evidence" value="ECO:0007669"/>
    <property type="project" value="InterPro"/>
</dbReference>
<evidence type="ECO:0000256" key="3">
    <source>
        <dbReference type="ARBA" id="ARBA00022989"/>
    </source>
</evidence>
<name>A0A4U5NFW7_STECR</name>
<dbReference type="InterPro" id="IPR017452">
    <property type="entry name" value="GPCR_Rhodpsn_7TM"/>
</dbReference>
<dbReference type="Pfam" id="PF00001">
    <property type="entry name" value="7tm_1"/>
    <property type="match status" value="1"/>
</dbReference>
<feature type="transmembrane region" description="Helical" evidence="5">
    <location>
        <begin position="258"/>
        <end position="277"/>
    </location>
</feature>
<comment type="subcellular location">
    <subcellularLocation>
        <location evidence="1">Membrane</location>
    </subcellularLocation>
</comment>
<evidence type="ECO:0000256" key="1">
    <source>
        <dbReference type="ARBA" id="ARBA00004370"/>
    </source>
</evidence>
<evidence type="ECO:0000259" key="6">
    <source>
        <dbReference type="PROSITE" id="PS50262"/>
    </source>
</evidence>
<gene>
    <name evidence="7" type="ORF">L596_015309</name>
</gene>
<reference evidence="7" key="1">
    <citation type="submission" date="2013-11" db="EMBL/GenBank/DDBJ databases">
        <authorList>
            <person name="Sternberg P."/>
            <person name="Dillman A."/>
            <person name="Macchietto M."/>
        </authorList>
    </citation>
    <scope>NUCLEOTIDE SEQUENCE</scope>
    <source>
        <strain evidence="7">ALL</strain>
    </source>
</reference>
<dbReference type="InterPro" id="IPR039952">
    <property type="entry name" value="Aex-2"/>
</dbReference>
<accession>A0A4U5NFW7</accession>
<dbReference type="PROSITE" id="PS50262">
    <property type="entry name" value="G_PROTEIN_RECEP_F1_2"/>
    <property type="match status" value="1"/>
</dbReference>
<dbReference type="EMBL" id="AZBU02000004">
    <property type="protein sequence ID" value="TKR81441.1"/>
    <property type="molecule type" value="Genomic_DNA"/>
</dbReference>
<proteinExistence type="predicted"/>
<feature type="transmembrane region" description="Helical" evidence="5">
    <location>
        <begin position="74"/>
        <end position="95"/>
    </location>
</feature>
<dbReference type="PANTHER" id="PTHR21643">
    <property type="entry name" value="G-PROTEIN COUPLED RECEPTORS FAMILY 1 PROFILE DOMAIN-CONTAINING PROTEIN-RELATED"/>
    <property type="match status" value="1"/>
</dbReference>
<dbReference type="SUPFAM" id="SSF81321">
    <property type="entry name" value="Family A G protein-coupled receptor-like"/>
    <property type="match status" value="1"/>
</dbReference>
<dbReference type="PANTHER" id="PTHR21643:SF6">
    <property type="entry name" value="G-PROTEIN COUPLED RECEPTORS FAMILY 1 PROFILE DOMAIN-CONTAINING PROTEIN"/>
    <property type="match status" value="1"/>
</dbReference>
<reference evidence="7" key="3">
    <citation type="journal article" date="2019" name="G3 (Bethesda)">
        <title>Hybrid Assembly of the Genome of the Entomopathogenic Nematode Steinernema carpocapsae Identifies the X-Chromosome.</title>
        <authorList>
            <person name="Serra L."/>
            <person name="Macchietto M."/>
            <person name="Macias-Munoz A."/>
            <person name="McGill C.J."/>
            <person name="Rodriguez I.M."/>
            <person name="Rodriguez B."/>
            <person name="Murad R."/>
            <person name="Mortazavi A."/>
        </authorList>
    </citation>
    <scope>NUCLEOTIDE SEQUENCE</scope>
    <source>
        <strain evidence="7">ALL</strain>
    </source>
</reference>
<dbReference type="OrthoDB" id="5865902at2759"/>
<evidence type="ECO:0000256" key="2">
    <source>
        <dbReference type="ARBA" id="ARBA00022692"/>
    </source>
</evidence>
<reference evidence="7" key="2">
    <citation type="journal article" date="2015" name="Genome Biol.">
        <title>Comparative genomics of Steinernema reveals deeply conserved gene regulatory networks.</title>
        <authorList>
            <person name="Dillman A.R."/>
            <person name="Macchietto M."/>
            <person name="Porter C.F."/>
            <person name="Rogers A."/>
            <person name="Williams B."/>
            <person name="Antoshechkin I."/>
            <person name="Lee M.M."/>
            <person name="Goodwin Z."/>
            <person name="Lu X."/>
            <person name="Lewis E.E."/>
            <person name="Goodrich-Blair H."/>
            <person name="Stock S.P."/>
            <person name="Adams B.J."/>
            <person name="Sternberg P.W."/>
            <person name="Mortazavi A."/>
        </authorList>
    </citation>
    <scope>NUCLEOTIDE SEQUENCE [LARGE SCALE GENOMIC DNA]</scope>
    <source>
        <strain evidence="7">ALL</strain>
    </source>
</reference>
<protein>
    <recommendedName>
        <fullName evidence="6">G-protein coupled receptors family 1 profile domain-containing protein</fullName>
    </recommendedName>
</protein>
<dbReference type="InterPro" id="IPR000276">
    <property type="entry name" value="GPCR_Rhodpsn"/>
</dbReference>
<keyword evidence="3 5" id="KW-1133">Transmembrane helix</keyword>
<feature type="transmembrane region" description="Helical" evidence="5">
    <location>
        <begin position="297"/>
        <end position="320"/>
    </location>
</feature>
<feature type="transmembrane region" description="Helical" evidence="5">
    <location>
        <begin position="154"/>
        <end position="177"/>
    </location>
</feature>
<organism evidence="7">
    <name type="scientific">Steinernema carpocapsae</name>
    <name type="common">Entomopathogenic nematode</name>
    <dbReference type="NCBI Taxonomy" id="34508"/>
    <lineage>
        <taxon>Eukaryota</taxon>
        <taxon>Metazoa</taxon>
        <taxon>Ecdysozoa</taxon>
        <taxon>Nematoda</taxon>
        <taxon>Chromadorea</taxon>
        <taxon>Rhabditida</taxon>
        <taxon>Tylenchina</taxon>
        <taxon>Panagrolaimomorpha</taxon>
        <taxon>Strongyloidoidea</taxon>
        <taxon>Steinernematidae</taxon>
        <taxon>Steinernema</taxon>
    </lineage>
</organism>
<keyword evidence="2 5" id="KW-0812">Transmembrane</keyword>
<dbReference type="PRINTS" id="PR00237">
    <property type="entry name" value="GPCRRHODOPSN"/>
</dbReference>
<comment type="caution">
    <text evidence="7">The sequence shown here is derived from an EMBL/GenBank/DDBJ whole genome shotgun (WGS) entry which is preliminary data.</text>
</comment>
<keyword evidence="4 5" id="KW-0472">Membrane</keyword>
<feature type="transmembrane region" description="Helical" evidence="5">
    <location>
        <begin position="42"/>
        <end position="62"/>
    </location>
</feature>
<evidence type="ECO:0000313" key="7">
    <source>
        <dbReference type="EMBL" id="TKR81441.1"/>
    </source>
</evidence>
<sequence>MPSSTTESGFLNATEAPSEACENSHVVSVEAILAFCRFADSALLVLTLLSSVLQVFVMIQAVHNIRRRSSDKCMHVFLLSMTFADFLLTAVGYPIELLPRVGIIPKVPYYLSVTMHMLCWMGLSISSFSLVLLNVDKLFYFRFPLRYATYFTRFRAICVVSICWIGCALFVIFAWITKSFNCVDEDCVTLAIFPNKIHIYLAFMIVVGVIPTLTSLAVALYLLKVVTAHRKQMAEERALCPETGRKPSTQFTTRLRTFYFIFMTTIFTAVTLLPYRIVSLQRAVNPAQSHTCASILFFWALMYMIYLNSIFNPLITVTVLPQYRCRLINIVFFGASKRKEDDKTFRSTEL</sequence>
<feature type="transmembrane region" description="Helical" evidence="5">
    <location>
        <begin position="197"/>
        <end position="223"/>
    </location>
</feature>
<dbReference type="AlphaFoldDB" id="A0A4U5NFW7"/>
<feature type="transmembrane region" description="Helical" evidence="5">
    <location>
        <begin position="107"/>
        <end position="133"/>
    </location>
</feature>
<dbReference type="CDD" id="cd00637">
    <property type="entry name" value="7tm_classA_rhodopsin-like"/>
    <property type="match status" value="1"/>
</dbReference>
<feature type="domain" description="G-protein coupled receptors family 1 profile" evidence="6">
    <location>
        <begin position="50"/>
        <end position="316"/>
    </location>
</feature>
<dbReference type="GO" id="GO:0016020">
    <property type="term" value="C:membrane"/>
    <property type="evidence" value="ECO:0007669"/>
    <property type="project" value="UniProtKB-SubCell"/>
</dbReference>
<evidence type="ECO:0000256" key="4">
    <source>
        <dbReference type="ARBA" id="ARBA00023136"/>
    </source>
</evidence>
<dbReference type="Gene3D" id="1.20.1070.10">
    <property type="entry name" value="Rhodopsin 7-helix transmembrane proteins"/>
    <property type="match status" value="1"/>
</dbReference>
<evidence type="ECO:0000256" key="5">
    <source>
        <dbReference type="SAM" id="Phobius"/>
    </source>
</evidence>